<dbReference type="InterPro" id="IPR029071">
    <property type="entry name" value="Ubiquitin-like_domsf"/>
</dbReference>
<dbReference type="Gene3D" id="2.30.30.190">
    <property type="entry name" value="CAP Gly-rich-like domain"/>
    <property type="match status" value="1"/>
</dbReference>
<dbReference type="GeneID" id="37040537"/>
<dbReference type="PANTHER" id="PTHR18916:SF85">
    <property type="entry name" value="TUBULIN-FOLDING COFACTOR B"/>
    <property type="match status" value="1"/>
</dbReference>
<dbReference type="SMART" id="SM01052">
    <property type="entry name" value="CAP_GLY"/>
    <property type="match status" value="1"/>
</dbReference>
<sequence length="258" mass="28222">MPTVLLVVHCPTVPIVSERRLASTSALSEVCARIELLSGIPSDSQRLSLWSGRTDDADARPGLVHDFAADGLSCEASMTLEQCGARDGMGLKVLDTRASEIRHQFGQEEEEKVEKYEMDDEVYAQRQDSVLAYKQRMKMGRFGEAAASATSDVNDVPDLPSNAQPGARCQVIEGERRGTIRFVGPTAFAPGTWIGIEYDEPVGKNDGSIKGHRYFSAKPSHGGFVKPDKVDVGAFPVRRIADNDDDDDDDIDDDNDEM</sequence>
<keyword evidence="8" id="KW-1185">Reference proteome</keyword>
<dbReference type="Proteomes" id="UP000245768">
    <property type="component" value="Unassembled WGS sequence"/>
</dbReference>
<evidence type="ECO:0000256" key="1">
    <source>
        <dbReference type="ARBA" id="ARBA00004496"/>
    </source>
</evidence>
<feature type="region of interest" description="Disordered" evidence="5">
    <location>
        <begin position="236"/>
        <end position="258"/>
    </location>
</feature>
<dbReference type="InterPro" id="IPR036859">
    <property type="entry name" value="CAP-Gly_dom_sf"/>
</dbReference>
<accession>A0A316YXG8</accession>
<dbReference type="SUPFAM" id="SSF54236">
    <property type="entry name" value="Ubiquitin-like"/>
    <property type="match status" value="1"/>
</dbReference>
<comment type="similarity">
    <text evidence="4">Belongs to the TBCB family.</text>
</comment>
<keyword evidence="2" id="KW-0963">Cytoplasm</keyword>
<dbReference type="GO" id="GO:0031122">
    <property type="term" value="P:cytoplasmic microtubule organization"/>
    <property type="evidence" value="ECO:0007669"/>
    <property type="project" value="TreeGrafter"/>
</dbReference>
<evidence type="ECO:0000256" key="4">
    <source>
        <dbReference type="ARBA" id="ARBA00025779"/>
    </source>
</evidence>
<dbReference type="GO" id="GO:0035371">
    <property type="term" value="C:microtubule plus-end"/>
    <property type="evidence" value="ECO:0007669"/>
    <property type="project" value="TreeGrafter"/>
</dbReference>
<dbReference type="Pfam" id="PF01302">
    <property type="entry name" value="CAP_GLY"/>
    <property type="match status" value="1"/>
</dbReference>
<dbReference type="STRING" id="215250.A0A316YXG8"/>
<reference evidence="7" key="1">
    <citation type="journal article" date="2018" name="Mol. Biol. Evol.">
        <title>Broad Genomic Sampling Reveals a Smut Pathogenic Ancestry of the Fungal Clade Ustilaginomycotina.</title>
        <authorList>
            <person name="Kijpornyongpan T."/>
            <person name="Mondo S.J."/>
            <person name="Barry K."/>
            <person name="Sandor L."/>
            <person name="Lee J."/>
            <person name="Lipzen A."/>
            <person name="Pangilinan J."/>
            <person name="LaButti K."/>
            <person name="Hainaut M."/>
            <person name="Henrissat B."/>
            <person name="Grigoriev I.V."/>
            <person name="Spatafora J.W."/>
            <person name="Aime M.C."/>
        </authorList>
    </citation>
    <scope>NUCLEOTIDE SEQUENCE [LARGE SCALE GENOMIC DNA]</scope>
    <source>
        <strain evidence="7">MCA 4198</strain>
    </source>
</reference>
<dbReference type="RefSeq" id="XP_025381157.1">
    <property type="nucleotide sequence ID" value="XM_025518621.1"/>
</dbReference>
<keyword evidence="3" id="KW-0143">Chaperone</keyword>
<dbReference type="OrthoDB" id="5295208at2759"/>
<proteinExistence type="inferred from homology"/>
<evidence type="ECO:0000256" key="5">
    <source>
        <dbReference type="SAM" id="MobiDB-lite"/>
    </source>
</evidence>
<feature type="compositionally biased region" description="Acidic residues" evidence="5">
    <location>
        <begin position="243"/>
        <end position="258"/>
    </location>
</feature>
<gene>
    <name evidence="7" type="ORF">FA10DRAFT_224706</name>
</gene>
<evidence type="ECO:0000259" key="6">
    <source>
        <dbReference type="PROSITE" id="PS50245"/>
    </source>
</evidence>
<dbReference type="InterPro" id="IPR000626">
    <property type="entry name" value="Ubiquitin-like_dom"/>
</dbReference>
<protein>
    <recommendedName>
        <fullName evidence="6">CAP-Gly domain-containing protein</fullName>
    </recommendedName>
</protein>
<evidence type="ECO:0000313" key="8">
    <source>
        <dbReference type="Proteomes" id="UP000245768"/>
    </source>
</evidence>
<feature type="domain" description="CAP-Gly" evidence="6">
    <location>
        <begin position="184"/>
        <end position="226"/>
    </location>
</feature>
<dbReference type="EMBL" id="KZ819634">
    <property type="protein sequence ID" value="PWN93959.1"/>
    <property type="molecule type" value="Genomic_DNA"/>
</dbReference>
<dbReference type="AlphaFoldDB" id="A0A316YXG8"/>
<evidence type="ECO:0000256" key="2">
    <source>
        <dbReference type="ARBA" id="ARBA00022490"/>
    </source>
</evidence>
<dbReference type="GO" id="GO:0051010">
    <property type="term" value="F:microtubule plus-end binding"/>
    <property type="evidence" value="ECO:0007669"/>
    <property type="project" value="TreeGrafter"/>
</dbReference>
<organism evidence="7 8">
    <name type="scientific">Acaromyces ingoldii</name>
    <dbReference type="NCBI Taxonomy" id="215250"/>
    <lineage>
        <taxon>Eukaryota</taxon>
        <taxon>Fungi</taxon>
        <taxon>Dikarya</taxon>
        <taxon>Basidiomycota</taxon>
        <taxon>Ustilaginomycotina</taxon>
        <taxon>Exobasidiomycetes</taxon>
        <taxon>Exobasidiales</taxon>
        <taxon>Cryptobasidiaceae</taxon>
        <taxon>Acaromyces</taxon>
    </lineage>
</organism>
<dbReference type="GO" id="GO:0005938">
    <property type="term" value="C:cell cortex"/>
    <property type="evidence" value="ECO:0007669"/>
    <property type="project" value="TreeGrafter"/>
</dbReference>
<dbReference type="PANTHER" id="PTHR18916">
    <property type="entry name" value="DYNACTIN 1-RELATED MICROTUBULE-BINDING"/>
    <property type="match status" value="1"/>
</dbReference>
<dbReference type="Pfam" id="PF14560">
    <property type="entry name" value="Ubiquitin_2"/>
    <property type="match status" value="1"/>
</dbReference>
<dbReference type="InParanoid" id="A0A316YXG8"/>
<name>A0A316YXG8_9BASI</name>
<dbReference type="Gene3D" id="3.10.20.90">
    <property type="entry name" value="Phosphatidylinositol 3-kinase Catalytic Subunit, Chain A, domain 1"/>
    <property type="match status" value="1"/>
</dbReference>
<dbReference type="GO" id="GO:0005634">
    <property type="term" value="C:nucleus"/>
    <property type="evidence" value="ECO:0007669"/>
    <property type="project" value="TreeGrafter"/>
</dbReference>
<comment type="subcellular location">
    <subcellularLocation>
        <location evidence="1">Cytoplasm</location>
    </subcellularLocation>
</comment>
<dbReference type="FunCoup" id="A0A316YXG8">
    <property type="interactions" value="338"/>
</dbReference>
<dbReference type="InterPro" id="IPR000938">
    <property type="entry name" value="CAP-Gly_domain"/>
</dbReference>
<evidence type="ECO:0000256" key="3">
    <source>
        <dbReference type="ARBA" id="ARBA00023186"/>
    </source>
</evidence>
<dbReference type="PROSITE" id="PS50245">
    <property type="entry name" value="CAP_GLY_2"/>
    <property type="match status" value="1"/>
</dbReference>
<evidence type="ECO:0000313" key="7">
    <source>
        <dbReference type="EMBL" id="PWN93959.1"/>
    </source>
</evidence>
<dbReference type="PROSITE" id="PS00845">
    <property type="entry name" value="CAP_GLY_1"/>
    <property type="match status" value="1"/>
</dbReference>
<dbReference type="SUPFAM" id="SSF74924">
    <property type="entry name" value="Cap-Gly domain"/>
    <property type="match status" value="1"/>
</dbReference>